<feature type="signal peptide" evidence="3">
    <location>
        <begin position="1"/>
        <end position="25"/>
    </location>
</feature>
<accession>A0ABV0FIN0</accession>
<dbReference type="EMBL" id="JBDOJC010000001">
    <property type="protein sequence ID" value="MEO2219058.1"/>
    <property type="molecule type" value="Genomic_DNA"/>
</dbReference>
<gene>
    <name evidence="4" type="ORF">ABGV49_18555</name>
</gene>
<dbReference type="PROSITE" id="PS50297">
    <property type="entry name" value="ANK_REP_REGION"/>
    <property type="match status" value="1"/>
</dbReference>
<protein>
    <submittedName>
        <fullName evidence="4">Ankyrin repeat domain-containing protein</fullName>
    </submittedName>
</protein>
<dbReference type="SMART" id="SM00248">
    <property type="entry name" value="ANK"/>
    <property type="match status" value="4"/>
</dbReference>
<evidence type="ECO:0000313" key="4">
    <source>
        <dbReference type="EMBL" id="MEO2219058.1"/>
    </source>
</evidence>
<feature type="repeat" description="ANK" evidence="1">
    <location>
        <begin position="140"/>
        <end position="172"/>
    </location>
</feature>
<dbReference type="Proteomes" id="UP001455709">
    <property type="component" value="Unassembled WGS sequence"/>
</dbReference>
<dbReference type="InterPro" id="IPR051616">
    <property type="entry name" value="Cul2-RING_E3_ligase_SR"/>
</dbReference>
<evidence type="ECO:0000256" key="3">
    <source>
        <dbReference type="SAM" id="SignalP"/>
    </source>
</evidence>
<keyword evidence="3" id="KW-0732">Signal</keyword>
<reference evidence="4 5" key="1">
    <citation type="submission" date="2024-05" db="EMBL/GenBank/DDBJ databases">
        <authorList>
            <person name="De Oliveira J.P."/>
            <person name="Noriler S.A."/>
            <person name="De Oliveira A.G."/>
            <person name="Sipoli D.S."/>
        </authorList>
    </citation>
    <scope>NUCLEOTIDE SEQUENCE [LARGE SCALE GENOMIC DNA]</scope>
    <source>
        <strain evidence="4 5">LABIM189</strain>
    </source>
</reference>
<dbReference type="InterPro" id="IPR036770">
    <property type="entry name" value="Ankyrin_rpt-contain_sf"/>
</dbReference>
<keyword evidence="5" id="KW-1185">Reference proteome</keyword>
<feature type="region of interest" description="Disordered" evidence="2">
    <location>
        <begin position="810"/>
        <end position="829"/>
    </location>
</feature>
<evidence type="ECO:0000313" key="5">
    <source>
        <dbReference type="Proteomes" id="UP001455709"/>
    </source>
</evidence>
<keyword evidence="1" id="KW-0040">ANK repeat</keyword>
<organism evidence="4 5">
    <name type="scientific">Chromobacterium vaccinii</name>
    <dbReference type="NCBI Taxonomy" id="1108595"/>
    <lineage>
        <taxon>Bacteria</taxon>
        <taxon>Pseudomonadati</taxon>
        <taxon>Pseudomonadota</taxon>
        <taxon>Betaproteobacteria</taxon>
        <taxon>Neisseriales</taxon>
        <taxon>Chromobacteriaceae</taxon>
        <taxon>Chromobacterium</taxon>
    </lineage>
</organism>
<dbReference type="PROSITE" id="PS50088">
    <property type="entry name" value="ANK_REPEAT"/>
    <property type="match status" value="1"/>
</dbReference>
<feature type="chain" id="PRO_5047378568" evidence="3">
    <location>
        <begin position="26"/>
        <end position="953"/>
    </location>
</feature>
<dbReference type="SUPFAM" id="SSF48403">
    <property type="entry name" value="Ankyrin repeat"/>
    <property type="match status" value="1"/>
</dbReference>
<evidence type="ECO:0000256" key="1">
    <source>
        <dbReference type="PROSITE-ProRule" id="PRU00023"/>
    </source>
</evidence>
<dbReference type="PANTHER" id="PTHR46224:SF64">
    <property type="entry name" value="IQ MOTIF AND ANKYRIN REPEAT DOMAIN-CONTAINING PROTEIN 1"/>
    <property type="match status" value="1"/>
</dbReference>
<evidence type="ECO:0000256" key="2">
    <source>
        <dbReference type="SAM" id="MobiDB-lite"/>
    </source>
</evidence>
<dbReference type="Gene3D" id="1.25.40.20">
    <property type="entry name" value="Ankyrin repeat-containing domain"/>
    <property type="match status" value="2"/>
</dbReference>
<dbReference type="RefSeq" id="WP_347371677.1">
    <property type="nucleotide sequence ID" value="NZ_JBDOJC010000001.1"/>
</dbReference>
<comment type="caution">
    <text evidence="4">The sequence shown here is derived from an EMBL/GenBank/DDBJ whole genome shotgun (WGS) entry which is preliminary data.</text>
</comment>
<dbReference type="Pfam" id="PF00023">
    <property type="entry name" value="Ank"/>
    <property type="match status" value="1"/>
</dbReference>
<proteinExistence type="predicted"/>
<dbReference type="PANTHER" id="PTHR46224">
    <property type="entry name" value="ANKYRIN REPEAT FAMILY PROTEIN"/>
    <property type="match status" value="1"/>
</dbReference>
<sequence length="953" mass="103031">MNPSPILTRGLALLLALTIPFPSVAAESALTSCQCLQEPSGDALALFEAVERMDEAAFMRLLQQVPDAGSYAVYGRSLVDMLLQPSRTLLKAGEYPYGWLDLSKVRKEEILAQHAAMLPAKKRMLEALLSRGVTARQGGGELPPLLQAAAWGNADIVRLLLGHGADASQSDPKFGLEALAFALNGNVRAYGNGWRALLEPASRADIMLTLLDAGARPQIDEFDGEPEAAQAWWWSGLAARTGGAAILRRFADLVPPPVADPRPLEFAAQAGNLEALRWLLPHTKRMGPDGEDVWAGAAVLSLYPYSADRGIRDAALPLLLDRATPWAQRLKGRDNLYQFLDENMPQYAVEEPSGGILSHLVAEDAGAWVDRAVAMGARVDGDEGDAGAPLARAAADGNAAMVKRLLRLGASPLAGSELRESAFYQALDAASGKDLKLWLLPGRQEALLAMLEALSAEQKAMLLAAEPSPAEVLLQGREQGAVLLKAFYQSGLSKSVSGAALLDGALRSNDQALPAWLLKQGVSARQSTEQDGDPLLLSALIQRREDLIGPLLDAGADPNRVNRYGKSALQHAIRHDMMPQLELLLARGGRLGDVYAGDPALIELAAVSNSEAMLARILPPGDDLAGVCFEEDDRWYGMAMEASDDQWRRLLALGLGKAAPVSCGGDPAGLRLVRSVLAGDSHYAVGWRAERFKARLRDWQAQAPMSNAQGQALADEAGRMRRDDVSAALEDIGFHAQRRDEAPWPGLTVNQRRKMKDFAGAYYLEGDGAGKSRMVLQANGRFDWGIVRGGAGQKTQGDWRWQSGELQFRSDPAKANAKPPFKWGERPSSNDAPAPLLHVRVLANGRNQPGVKVSAIGCEAPLAVDGQTGGDGWLSYAMGDICQIALSHPGVRGNQRFVFDIPGSVRKDGRREYVFELAVDENDLLTPFRENMKARRGELLWMRDGQSLRYVRE</sequence>
<name>A0ABV0FIN0_9NEIS</name>
<dbReference type="InterPro" id="IPR002110">
    <property type="entry name" value="Ankyrin_rpt"/>
</dbReference>